<dbReference type="PIRSF" id="PIRSF006205">
    <property type="entry name" value="Dxp_reductismrs"/>
    <property type="match status" value="1"/>
</dbReference>
<evidence type="ECO:0000256" key="9">
    <source>
        <dbReference type="HAMAP-Rule" id="MF_00183"/>
    </source>
</evidence>
<dbReference type="GO" id="GO:0070402">
    <property type="term" value="F:NADPH binding"/>
    <property type="evidence" value="ECO:0007669"/>
    <property type="project" value="InterPro"/>
</dbReference>
<feature type="binding site" evidence="9">
    <location>
        <position position="219"/>
    </location>
    <ligand>
        <name>Mn(2+)</name>
        <dbReference type="ChEBI" id="CHEBI:29035"/>
    </ligand>
</feature>
<keyword evidence="4 9" id="KW-0521">NADP</keyword>
<dbReference type="NCBIfam" id="TIGR00243">
    <property type="entry name" value="Dxr"/>
    <property type="match status" value="1"/>
</dbReference>
<dbReference type="Proteomes" id="UP000034492">
    <property type="component" value="Unassembled WGS sequence"/>
</dbReference>
<keyword evidence="5 9" id="KW-0560">Oxidoreductase</keyword>
<feature type="binding site" evidence="9">
    <location>
        <position position="219"/>
    </location>
    <ligand>
        <name>1-deoxy-D-xylulose 5-phosphate</name>
        <dbReference type="ChEBI" id="CHEBI:57792"/>
    </ligand>
</feature>
<dbReference type="UniPathway" id="UPA00056">
    <property type="reaction ID" value="UER00092"/>
</dbReference>
<dbReference type="NCBIfam" id="NF009114">
    <property type="entry name" value="PRK12464.1"/>
    <property type="match status" value="1"/>
</dbReference>
<evidence type="ECO:0000256" key="5">
    <source>
        <dbReference type="ARBA" id="ARBA00023002"/>
    </source>
</evidence>
<dbReference type="GO" id="GO:0030604">
    <property type="term" value="F:1-deoxy-D-xylulose-5-phosphate reductoisomerase activity"/>
    <property type="evidence" value="ECO:0007669"/>
    <property type="project" value="UniProtKB-UniRule"/>
</dbReference>
<evidence type="ECO:0000256" key="6">
    <source>
        <dbReference type="ARBA" id="ARBA00023211"/>
    </source>
</evidence>
<evidence type="ECO:0000256" key="8">
    <source>
        <dbReference type="ARBA" id="ARBA00048543"/>
    </source>
</evidence>
<feature type="binding site" evidence="9">
    <location>
        <position position="150"/>
    </location>
    <ligand>
        <name>Mn(2+)</name>
        <dbReference type="ChEBI" id="CHEBI:29035"/>
    </ligand>
</feature>
<dbReference type="AlphaFoldDB" id="A0A0G0ES88"/>
<gene>
    <name evidence="9" type="primary">dxr</name>
    <name evidence="13" type="ORF">US19_C0026G0003</name>
</gene>
<keyword evidence="3 9" id="KW-0479">Metal-binding</keyword>
<evidence type="ECO:0000313" key="14">
    <source>
        <dbReference type="Proteomes" id="UP000034492"/>
    </source>
</evidence>
<keyword evidence="13" id="KW-0413">Isomerase</keyword>
<dbReference type="InterPro" id="IPR013644">
    <property type="entry name" value="DXP_reductoisomerase_C"/>
</dbReference>
<dbReference type="Gene3D" id="1.10.1740.10">
    <property type="match status" value="1"/>
</dbReference>
<evidence type="ECO:0000256" key="3">
    <source>
        <dbReference type="ARBA" id="ARBA00022723"/>
    </source>
</evidence>
<feature type="binding site" evidence="9">
    <location>
        <position position="150"/>
    </location>
    <ligand>
        <name>1-deoxy-D-xylulose 5-phosphate</name>
        <dbReference type="ChEBI" id="CHEBI:57792"/>
    </ligand>
</feature>
<keyword evidence="6 9" id="KW-0464">Manganese</keyword>
<feature type="binding site" evidence="9">
    <location>
        <position position="149"/>
    </location>
    <ligand>
        <name>1-deoxy-D-xylulose 5-phosphate</name>
        <dbReference type="ChEBI" id="CHEBI:57792"/>
    </ligand>
</feature>
<dbReference type="Pfam" id="PF13288">
    <property type="entry name" value="DXPR_C"/>
    <property type="match status" value="1"/>
</dbReference>
<dbReference type="EC" id="1.1.1.267" evidence="9"/>
<dbReference type="Pfam" id="PF08436">
    <property type="entry name" value="DXP_redisom_C"/>
    <property type="match status" value="1"/>
</dbReference>
<dbReference type="InterPro" id="IPR036169">
    <property type="entry name" value="DXPR_C_sf"/>
</dbReference>
<comment type="caution">
    <text evidence="13">The sequence shown here is derived from an EMBL/GenBank/DDBJ whole genome shotgun (WGS) entry which is preliminary data.</text>
</comment>
<evidence type="ECO:0000256" key="7">
    <source>
        <dbReference type="ARBA" id="ARBA00023229"/>
    </source>
</evidence>
<comment type="pathway">
    <text evidence="1 9">Isoprenoid biosynthesis; isopentenyl diphosphate biosynthesis via DXP pathway; isopentenyl diphosphate from 1-deoxy-D-xylulose 5-phosphate: step 1/6.</text>
</comment>
<dbReference type="HAMAP" id="MF_00183">
    <property type="entry name" value="DXP_reductoisom"/>
    <property type="match status" value="1"/>
</dbReference>
<comment type="similarity">
    <text evidence="2 9">Belongs to the DXR family.</text>
</comment>
<accession>A0A0G0ES88</accession>
<dbReference type="SUPFAM" id="SSF51735">
    <property type="entry name" value="NAD(P)-binding Rossmann-fold domains"/>
    <property type="match status" value="1"/>
</dbReference>
<feature type="binding site" evidence="9">
    <location>
        <position position="10"/>
    </location>
    <ligand>
        <name>NADPH</name>
        <dbReference type="ChEBI" id="CHEBI:57783"/>
    </ligand>
</feature>
<dbReference type="Pfam" id="PF02670">
    <property type="entry name" value="DXP_reductoisom"/>
    <property type="match status" value="1"/>
</dbReference>
<feature type="binding site" evidence="9">
    <location>
        <position position="13"/>
    </location>
    <ligand>
        <name>NADPH</name>
        <dbReference type="ChEBI" id="CHEBI:57783"/>
    </ligand>
</feature>
<evidence type="ECO:0000259" key="12">
    <source>
        <dbReference type="Pfam" id="PF13288"/>
    </source>
</evidence>
<evidence type="ECO:0000259" key="10">
    <source>
        <dbReference type="Pfam" id="PF02670"/>
    </source>
</evidence>
<feature type="binding site" evidence="9">
    <location>
        <position position="174"/>
    </location>
    <ligand>
        <name>1-deoxy-D-xylulose 5-phosphate</name>
        <dbReference type="ChEBI" id="CHEBI:57792"/>
    </ligand>
</feature>
<feature type="binding site" evidence="9">
    <location>
        <position position="36"/>
    </location>
    <ligand>
        <name>NADPH</name>
        <dbReference type="ChEBI" id="CHEBI:57783"/>
    </ligand>
</feature>
<dbReference type="GO" id="GO:0030145">
    <property type="term" value="F:manganese ion binding"/>
    <property type="evidence" value="ECO:0007669"/>
    <property type="project" value="TreeGrafter"/>
</dbReference>
<comment type="catalytic activity">
    <reaction evidence="8">
        <text>2-C-methyl-D-erythritol 4-phosphate + NADP(+) = 1-deoxy-D-xylulose 5-phosphate + NADPH + H(+)</text>
        <dbReference type="Rhea" id="RHEA:13717"/>
        <dbReference type="ChEBI" id="CHEBI:15378"/>
        <dbReference type="ChEBI" id="CHEBI:57783"/>
        <dbReference type="ChEBI" id="CHEBI:57792"/>
        <dbReference type="ChEBI" id="CHEBI:58262"/>
        <dbReference type="ChEBI" id="CHEBI:58349"/>
        <dbReference type="EC" id="1.1.1.267"/>
    </reaction>
    <physiologicalReaction direction="right-to-left" evidence="8">
        <dbReference type="Rhea" id="RHEA:13719"/>
    </physiologicalReaction>
</comment>
<feature type="domain" description="DXP reductoisomerase C-terminal" evidence="12">
    <location>
        <begin position="259"/>
        <end position="377"/>
    </location>
</feature>
<sequence>MTNISVLGSTGSIGTQTLDVLEQHKKLLFPQAFSAGSNIELLTTQVKKFHPKIISVKTDKDAFNLKRSLGRKSPEIFWGDNGNIEVATNSKSDRVVIATPGFPGIRPTLEAIKKKKTIALATKEVLVAAGEVITNEAKKQGVQILPIDSEHSAIFQCLEGRSISEVSRVFLTCSGGPFRGRKLNDLKNVTVSQALNHPSWKMGKKITIDSATLMNKGFEVLEASWLFNIPIEKIKVVVHPQSVIHSAVEFIDGTIIAQIGPADMRLPIQFALLYPKKRTSNKFKRFTFLDFPNISFESPDKKTFRCLELAYTAGKMGGTYPAVLNASNDIAVERFLKGDLPFYKIPEVIEKTLSAHKNSGKHNLENIIDADRWAREYASKIA</sequence>
<dbReference type="SUPFAM" id="SSF69055">
    <property type="entry name" value="1-deoxy-D-xylulose-5-phosphate reductoisomerase, C-terminal domain"/>
    <property type="match status" value="1"/>
</dbReference>
<feature type="binding site" evidence="9">
    <location>
        <position position="148"/>
    </location>
    <ligand>
        <name>Mn(2+)</name>
        <dbReference type="ChEBI" id="CHEBI:29035"/>
    </ligand>
</feature>
<feature type="binding site" evidence="9">
    <location>
        <position position="123"/>
    </location>
    <ligand>
        <name>1-deoxy-D-xylulose 5-phosphate</name>
        <dbReference type="ChEBI" id="CHEBI:57792"/>
    </ligand>
</feature>
<reference evidence="13 14" key="1">
    <citation type="journal article" date="2015" name="Nature">
        <title>rRNA introns, odd ribosomes, and small enigmatic genomes across a large radiation of phyla.</title>
        <authorList>
            <person name="Brown C.T."/>
            <person name="Hug L.A."/>
            <person name="Thomas B.C."/>
            <person name="Sharon I."/>
            <person name="Castelle C.J."/>
            <person name="Singh A."/>
            <person name="Wilkins M.J."/>
            <person name="Williams K.H."/>
            <person name="Banfield J.F."/>
        </authorList>
    </citation>
    <scope>NUCLEOTIDE SEQUENCE [LARGE SCALE GENOMIC DNA]</scope>
</reference>
<name>A0A0G0ES88_9BACT</name>
<organism evidence="13 14">
    <name type="scientific">Candidatus Daviesbacteria bacterium GW2011_GWB1_36_5</name>
    <dbReference type="NCBI Taxonomy" id="1618426"/>
    <lineage>
        <taxon>Bacteria</taxon>
        <taxon>Candidatus Daviesiibacteriota</taxon>
    </lineage>
</organism>
<dbReference type="GO" id="GO:0016853">
    <property type="term" value="F:isomerase activity"/>
    <property type="evidence" value="ECO:0007669"/>
    <property type="project" value="UniProtKB-KW"/>
</dbReference>
<dbReference type="EMBL" id="LBSA01000026">
    <property type="protein sequence ID" value="KKQ08362.1"/>
    <property type="molecule type" value="Genomic_DNA"/>
</dbReference>
<dbReference type="InterPro" id="IPR036291">
    <property type="entry name" value="NAD(P)-bd_dom_sf"/>
</dbReference>
<evidence type="ECO:0000259" key="11">
    <source>
        <dbReference type="Pfam" id="PF08436"/>
    </source>
</evidence>
<dbReference type="PANTHER" id="PTHR30525:SF0">
    <property type="entry name" value="1-DEOXY-D-XYLULOSE 5-PHOSPHATE REDUCTOISOMERASE, CHLOROPLASTIC"/>
    <property type="match status" value="1"/>
</dbReference>
<comment type="caution">
    <text evidence="9">Lacks conserved residue(s) required for the propagation of feature annotation.</text>
</comment>
<proteinExistence type="inferred from homology"/>
<dbReference type="InterPro" id="IPR003821">
    <property type="entry name" value="DXP_reductoisomerase"/>
</dbReference>
<feature type="domain" description="1-deoxy-D-xylulose 5-phosphate reductoisomerase N-terminal" evidence="10">
    <location>
        <begin position="4"/>
        <end position="130"/>
    </location>
</feature>
<feature type="binding site" evidence="9">
    <location>
        <position position="216"/>
    </location>
    <ligand>
        <name>1-deoxy-D-xylulose 5-phosphate</name>
        <dbReference type="ChEBI" id="CHEBI:57792"/>
    </ligand>
</feature>
<feature type="binding site" evidence="9">
    <location>
        <position position="38"/>
    </location>
    <ligand>
        <name>NADPH</name>
        <dbReference type="ChEBI" id="CHEBI:57783"/>
    </ligand>
</feature>
<dbReference type="SUPFAM" id="SSF55347">
    <property type="entry name" value="Glyceraldehyde-3-phosphate dehydrogenase-like, C-terminal domain"/>
    <property type="match status" value="1"/>
</dbReference>
<dbReference type="PATRIC" id="fig|1618426.3.peg.854"/>
<feature type="binding site" evidence="9">
    <location>
        <position position="197"/>
    </location>
    <ligand>
        <name>1-deoxy-D-xylulose 5-phosphate</name>
        <dbReference type="ChEBI" id="CHEBI:57792"/>
    </ligand>
</feature>
<feature type="binding site" evidence="9">
    <location>
        <position position="12"/>
    </location>
    <ligand>
        <name>NADPH</name>
        <dbReference type="ChEBI" id="CHEBI:57783"/>
    </ligand>
</feature>
<comment type="cofactor">
    <cofactor evidence="9">
        <name>Mg(2+)</name>
        <dbReference type="ChEBI" id="CHEBI:18420"/>
    </cofactor>
    <cofactor evidence="9">
        <name>Mn(2+)</name>
        <dbReference type="ChEBI" id="CHEBI:29035"/>
    </cofactor>
</comment>
<dbReference type="InterPro" id="IPR026877">
    <property type="entry name" value="DXPR_C"/>
</dbReference>
<dbReference type="FunFam" id="3.40.50.720:FF:000045">
    <property type="entry name" value="1-deoxy-D-xylulose 5-phosphate reductoisomerase"/>
    <property type="match status" value="1"/>
</dbReference>
<dbReference type="Gene3D" id="3.40.50.720">
    <property type="entry name" value="NAD(P)-binding Rossmann-like Domain"/>
    <property type="match status" value="1"/>
</dbReference>
<protein>
    <recommendedName>
        <fullName evidence="9">1-deoxy-D-xylulose 5-phosphate reductoisomerase</fullName>
        <shortName evidence="9">DXP reductoisomerase</shortName>
        <ecNumber evidence="9">1.1.1.267</ecNumber>
    </recommendedName>
    <alternativeName>
        <fullName evidence="9">1-deoxyxylulose-5-phosphate reductoisomerase</fullName>
    </alternativeName>
    <alternativeName>
        <fullName evidence="9">2-C-methyl-D-erythritol 4-phosphate synthase</fullName>
    </alternativeName>
</protein>
<evidence type="ECO:0000256" key="2">
    <source>
        <dbReference type="ARBA" id="ARBA00006825"/>
    </source>
</evidence>
<feature type="binding site" evidence="9">
    <location>
        <position position="210"/>
    </location>
    <ligand>
        <name>1-deoxy-D-xylulose 5-phosphate</name>
        <dbReference type="ChEBI" id="CHEBI:57792"/>
    </ligand>
</feature>
<feature type="domain" description="1-deoxy-D-xylulose 5-phosphate reductoisomerase C-terminal" evidence="11">
    <location>
        <begin position="144"/>
        <end position="227"/>
    </location>
</feature>
<feature type="binding site" evidence="9">
    <location>
        <position position="215"/>
    </location>
    <ligand>
        <name>1-deoxy-D-xylulose 5-phosphate</name>
        <dbReference type="ChEBI" id="CHEBI:57792"/>
    </ligand>
</feature>
<evidence type="ECO:0000256" key="1">
    <source>
        <dbReference type="ARBA" id="ARBA00005094"/>
    </source>
</evidence>
<feature type="binding site" evidence="9">
    <location>
        <position position="124"/>
    </location>
    <ligand>
        <name>NADPH</name>
        <dbReference type="ChEBI" id="CHEBI:57783"/>
    </ligand>
</feature>
<dbReference type="PANTHER" id="PTHR30525">
    <property type="entry name" value="1-DEOXY-D-XYLULOSE 5-PHOSPHATE REDUCTOISOMERASE"/>
    <property type="match status" value="1"/>
</dbReference>
<feature type="binding site" evidence="9">
    <location>
        <position position="11"/>
    </location>
    <ligand>
        <name>NADPH</name>
        <dbReference type="ChEBI" id="CHEBI:57783"/>
    </ligand>
</feature>
<feature type="binding site" evidence="9">
    <location>
        <position position="203"/>
    </location>
    <ligand>
        <name>NADPH</name>
        <dbReference type="ChEBI" id="CHEBI:57783"/>
    </ligand>
</feature>
<keyword evidence="9" id="KW-0460">Magnesium</keyword>
<keyword evidence="7 9" id="KW-0414">Isoprene biosynthesis</keyword>
<dbReference type="GO" id="GO:0051484">
    <property type="term" value="P:isopentenyl diphosphate biosynthetic process, methylerythritol 4-phosphate pathway involved in terpenoid biosynthetic process"/>
    <property type="evidence" value="ECO:0007669"/>
    <property type="project" value="UniProtKB-ARBA"/>
</dbReference>
<comment type="function">
    <text evidence="9">Catalyzes the NADPH-dependent rearrangement and reduction of 1-deoxy-D-xylulose-5-phosphate (DXP) to 2-C-methyl-D-erythritol 4-phosphate (MEP).</text>
</comment>
<evidence type="ECO:0000313" key="13">
    <source>
        <dbReference type="EMBL" id="KKQ08362.1"/>
    </source>
</evidence>
<dbReference type="InterPro" id="IPR013512">
    <property type="entry name" value="DXP_reductoisomerase_N"/>
</dbReference>
<evidence type="ECO:0000256" key="4">
    <source>
        <dbReference type="ARBA" id="ARBA00022857"/>
    </source>
</evidence>